<comment type="caution">
    <text evidence="3">The sequence shown here is derived from an EMBL/GenBank/DDBJ whole genome shotgun (WGS) entry which is preliminary data.</text>
</comment>
<gene>
    <name evidence="3" type="ORF">WKW79_31420</name>
</gene>
<protein>
    <submittedName>
        <fullName evidence="3">Alpha/beta hydrolase</fullName>
    </submittedName>
</protein>
<keyword evidence="4" id="KW-1185">Reference proteome</keyword>
<dbReference type="InterPro" id="IPR013094">
    <property type="entry name" value="AB_hydrolase_3"/>
</dbReference>
<dbReference type="Proteomes" id="UP001367030">
    <property type="component" value="Unassembled WGS sequence"/>
</dbReference>
<dbReference type="InterPro" id="IPR050300">
    <property type="entry name" value="GDXG_lipolytic_enzyme"/>
</dbReference>
<dbReference type="PANTHER" id="PTHR48081">
    <property type="entry name" value="AB HYDROLASE SUPERFAMILY PROTEIN C4A8.06C"/>
    <property type="match status" value="1"/>
</dbReference>
<keyword evidence="1 3" id="KW-0378">Hydrolase</keyword>
<dbReference type="GO" id="GO:0016787">
    <property type="term" value="F:hydrolase activity"/>
    <property type="evidence" value="ECO:0007669"/>
    <property type="project" value="UniProtKB-KW"/>
</dbReference>
<dbReference type="Pfam" id="PF07859">
    <property type="entry name" value="Abhydrolase_3"/>
    <property type="match status" value="1"/>
</dbReference>
<dbReference type="PANTHER" id="PTHR48081:SF33">
    <property type="entry name" value="KYNURENINE FORMAMIDASE"/>
    <property type="match status" value="1"/>
</dbReference>
<dbReference type="InterPro" id="IPR029058">
    <property type="entry name" value="AB_hydrolase_fold"/>
</dbReference>
<evidence type="ECO:0000256" key="1">
    <source>
        <dbReference type="ARBA" id="ARBA00022801"/>
    </source>
</evidence>
<dbReference type="SUPFAM" id="SSF53474">
    <property type="entry name" value="alpha/beta-Hydrolases"/>
    <property type="match status" value="1"/>
</dbReference>
<dbReference type="EMBL" id="JBBKZS010000024">
    <property type="protein sequence ID" value="MEJ8859118.1"/>
    <property type="molecule type" value="Genomic_DNA"/>
</dbReference>
<accession>A0ABU8XJ80</accession>
<evidence type="ECO:0000259" key="2">
    <source>
        <dbReference type="Pfam" id="PF07859"/>
    </source>
</evidence>
<proteinExistence type="predicted"/>
<name>A0ABU8XJ80_9BURK</name>
<evidence type="ECO:0000313" key="3">
    <source>
        <dbReference type="EMBL" id="MEJ8859118.1"/>
    </source>
</evidence>
<sequence>MDDPQFQYVQGQSRPGFPSLLADYEAQSLAAVAAGPCALDQRYGPAERQTFDFFPARGSAHGTLAYFHAGYWQSRDKSTFRFIAPAFADIGMNVALVNYPLCPTVSLPALVVAASACVRPIRHLANEGVTDALPLFLVGHSAGAHIAIELALADAHADTKGRTIDGVIAMSGIFDLAPLVETSLNDKLQLDAASAAACSPLHRVRAHAAPILVVVGEEETPAFIDQSHRLHEAWSDAGNRSALHLAPRADHFSLLQHFASPGDPLFEEVNCLIASAGRRRAA</sequence>
<dbReference type="RefSeq" id="WP_340339164.1">
    <property type="nucleotide sequence ID" value="NZ_JBBKZS010000024.1"/>
</dbReference>
<feature type="domain" description="Alpha/beta hydrolase fold-3" evidence="2">
    <location>
        <begin position="65"/>
        <end position="251"/>
    </location>
</feature>
<dbReference type="Gene3D" id="3.40.50.1820">
    <property type="entry name" value="alpha/beta hydrolase"/>
    <property type="match status" value="1"/>
</dbReference>
<reference evidence="3 4" key="1">
    <citation type="submission" date="2024-03" db="EMBL/GenBank/DDBJ databases">
        <title>Novel species of the genus Variovorax.</title>
        <authorList>
            <person name="Liu Q."/>
            <person name="Xin Y.-H."/>
        </authorList>
    </citation>
    <scope>NUCLEOTIDE SEQUENCE [LARGE SCALE GENOMIC DNA]</scope>
    <source>
        <strain evidence="3 4">KACC 18901</strain>
    </source>
</reference>
<evidence type="ECO:0000313" key="4">
    <source>
        <dbReference type="Proteomes" id="UP001367030"/>
    </source>
</evidence>
<organism evidence="3 4">
    <name type="scientific">Variovorax robiniae</name>
    <dbReference type="NCBI Taxonomy" id="1836199"/>
    <lineage>
        <taxon>Bacteria</taxon>
        <taxon>Pseudomonadati</taxon>
        <taxon>Pseudomonadota</taxon>
        <taxon>Betaproteobacteria</taxon>
        <taxon>Burkholderiales</taxon>
        <taxon>Comamonadaceae</taxon>
        <taxon>Variovorax</taxon>
    </lineage>
</organism>